<keyword evidence="1" id="KW-0472">Membrane</keyword>
<feature type="transmembrane region" description="Helical" evidence="1">
    <location>
        <begin position="17"/>
        <end position="38"/>
    </location>
</feature>
<name>A0A915CLJ5_9BILA</name>
<protein>
    <submittedName>
        <fullName evidence="3">Uncharacterized protein</fullName>
    </submittedName>
</protein>
<keyword evidence="1" id="KW-0812">Transmembrane</keyword>
<accession>A0A915CLJ5</accession>
<dbReference type="GO" id="GO:0004180">
    <property type="term" value="F:carboxypeptidase activity"/>
    <property type="evidence" value="ECO:0007669"/>
    <property type="project" value="TreeGrafter"/>
</dbReference>
<sequence>MPTEFSDADIGKPVHNYVYRAVAALGICTAIGLIFAFMGSSVRNQPNNIGQTRQFRSQATQDSIFEKLINNVDPDKIKENLRALTQSPHPAGTSANYKVADKIAEIWRTNGLEDVHFVKYRVLLSYPNYSNPNQVSILMAQAKQFSSRRS</sequence>
<reference evidence="3" key="1">
    <citation type="submission" date="2022-11" db="UniProtKB">
        <authorList>
            <consortium name="WormBaseParasite"/>
        </authorList>
    </citation>
    <scope>IDENTIFICATION</scope>
</reference>
<dbReference type="WBParaSite" id="jg1026">
    <property type="protein sequence ID" value="jg1026"/>
    <property type="gene ID" value="jg1026"/>
</dbReference>
<dbReference type="InterPro" id="IPR039373">
    <property type="entry name" value="Peptidase_M28B"/>
</dbReference>
<dbReference type="SUPFAM" id="SSF53187">
    <property type="entry name" value="Zn-dependent exopeptidases"/>
    <property type="match status" value="1"/>
</dbReference>
<evidence type="ECO:0000256" key="1">
    <source>
        <dbReference type="SAM" id="Phobius"/>
    </source>
</evidence>
<proteinExistence type="predicted"/>
<dbReference type="Proteomes" id="UP000887574">
    <property type="component" value="Unplaced"/>
</dbReference>
<keyword evidence="2" id="KW-1185">Reference proteome</keyword>
<evidence type="ECO:0000313" key="2">
    <source>
        <dbReference type="Proteomes" id="UP000887574"/>
    </source>
</evidence>
<dbReference type="PANTHER" id="PTHR10404:SF77">
    <property type="entry name" value="GLUTAMATE CARBOXYPEPTIDASE 2 HOMOLOG"/>
    <property type="match status" value="1"/>
</dbReference>
<dbReference type="AlphaFoldDB" id="A0A915CLJ5"/>
<dbReference type="PANTHER" id="PTHR10404">
    <property type="entry name" value="N-ACETYLATED-ALPHA-LINKED ACIDIC DIPEPTIDASE"/>
    <property type="match status" value="1"/>
</dbReference>
<evidence type="ECO:0000313" key="3">
    <source>
        <dbReference type="WBParaSite" id="jg1026"/>
    </source>
</evidence>
<dbReference type="Gene3D" id="3.40.630.10">
    <property type="entry name" value="Zn peptidases"/>
    <property type="match status" value="1"/>
</dbReference>
<organism evidence="2 3">
    <name type="scientific">Ditylenchus dipsaci</name>
    <dbReference type="NCBI Taxonomy" id="166011"/>
    <lineage>
        <taxon>Eukaryota</taxon>
        <taxon>Metazoa</taxon>
        <taxon>Ecdysozoa</taxon>
        <taxon>Nematoda</taxon>
        <taxon>Chromadorea</taxon>
        <taxon>Rhabditida</taxon>
        <taxon>Tylenchina</taxon>
        <taxon>Tylenchomorpha</taxon>
        <taxon>Sphaerularioidea</taxon>
        <taxon>Anguinidae</taxon>
        <taxon>Anguininae</taxon>
        <taxon>Ditylenchus</taxon>
    </lineage>
</organism>
<keyword evidence="1" id="KW-1133">Transmembrane helix</keyword>